<sequence length="132" mass="15190">MRRFVLLVVGIIVLLLAGFIAYKYYFVFGRGVKAGELNFFVQKGYIFKTYEGRLIQTGYRSRQPGSIQSNEFEFSVVDERVAQKLMTCSGKLVELHYREYLGALPWRGFSPFIVDSIVSVTDPITNKREVPF</sequence>
<dbReference type="Proteomes" id="UP000316778">
    <property type="component" value="Unassembled WGS sequence"/>
</dbReference>
<evidence type="ECO:0000313" key="1">
    <source>
        <dbReference type="EMBL" id="TWI92220.1"/>
    </source>
</evidence>
<dbReference type="AlphaFoldDB" id="A0A562THF0"/>
<name>A0A562THF0_CHIJA</name>
<gene>
    <name evidence="1" type="ORF">LX66_1605</name>
</gene>
<dbReference type="RefSeq" id="WP_145711540.1">
    <property type="nucleotide sequence ID" value="NZ_BAAAFY010000001.1"/>
</dbReference>
<evidence type="ECO:0000313" key="2">
    <source>
        <dbReference type="Proteomes" id="UP000316778"/>
    </source>
</evidence>
<keyword evidence="2" id="KW-1185">Reference proteome</keyword>
<comment type="caution">
    <text evidence="1">The sequence shown here is derived from an EMBL/GenBank/DDBJ whole genome shotgun (WGS) entry which is preliminary data.</text>
</comment>
<proteinExistence type="predicted"/>
<protein>
    <recommendedName>
        <fullName evidence="3">6-phosphogluconate dehydrogenase</fullName>
    </recommendedName>
</protein>
<organism evidence="1 2">
    <name type="scientific">Chitinophaga japonensis</name>
    <name type="common">Flexibacter japonensis</name>
    <dbReference type="NCBI Taxonomy" id="104662"/>
    <lineage>
        <taxon>Bacteria</taxon>
        <taxon>Pseudomonadati</taxon>
        <taxon>Bacteroidota</taxon>
        <taxon>Chitinophagia</taxon>
        <taxon>Chitinophagales</taxon>
        <taxon>Chitinophagaceae</taxon>
        <taxon>Chitinophaga</taxon>
    </lineage>
</organism>
<accession>A0A562THF0</accession>
<dbReference type="EMBL" id="VLLG01000002">
    <property type="protein sequence ID" value="TWI92220.1"/>
    <property type="molecule type" value="Genomic_DNA"/>
</dbReference>
<evidence type="ECO:0008006" key="3">
    <source>
        <dbReference type="Google" id="ProtNLM"/>
    </source>
</evidence>
<reference evidence="1 2" key="1">
    <citation type="journal article" date="2013" name="Stand. Genomic Sci.">
        <title>Genomic Encyclopedia of Type Strains, Phase I: The one thousand microbial genomes (KMG-I) project.</title>
        <authorList>
            <person name="Kyrpides N.C."/>
            <person name="Woyke T."/>
            <person name="Eisen J.A."/>
            <person name="Garrity G."/>
            <person name="Lilburn T.G."/>
            <person name="Beck B.J."/>
            <person name="Whitman W.B."/>
            <person name="Hugenholtz P."/>
            <person name="Klenk H.P."/>
        </authorList>
    </citation>
    <scope>NUCLEOTIDE SEQUENCE [LARGE SCALE GENOMIC DNA]</scope>
    <source>
        <strain evidence="1 2">DSM 13484</strain>
    </source>
</reference>
<dbReference type="OrthoDB" id="9794557at2"/>